<dbReference type="AlphaFoldDB" id="A0A160N235"/>
<keyword evidence="1" id="KW-0732">Signal</keyword>
<dbReference type="STRING" id="445710.ATSB10_21530"/>
<feature type="chain" id="PRO_5007817938" description="DUF4097 domain-containing protein" evidence="1">
    <location>
        <begin position="19"/>
        <end position="257"/>
    </location>
</feature>
<dbReference type="EMBL" id="CP014841">
    <property type="protein sequence ID" value="AND69607.1"/>
    <property type="molecule type" value="Genomic_DNA"/>
</dbReference>
<evidence type="ECO:0000313" key="4">
    <source>
        <dbReference type="Proteomes" id="UP000077255"/>
    </source>
</evidence>
<evidence type="ECO:0000256" key="1">
    <source>
        <dbReference type="SAM" id="SignalP"/>
    </source>
</evidence>
<feature type="signal peptide" evidence="1">
    <location>
        <begin position="1"/>
        <end position="18"/>
    </location>
</feature>
<name>A0A160N235_9GAMM</name>
<gene>
    <name evidence="3" type="ORF">ATSB10_21530</name>
</gene>
<dbReference type="RefSeq" id="WP_063672634.1">
    <property type="nucleotide sequence ID" value="NZ_CP014841.1"/>
</dbReference>
<organism evidence="3 4">
    <name type="scientific">Dyella thiooxydans</name>
    <dbReference type="NCBI Taxonomy" id="445710"/>
    <lineage>
        <taxon>Bacteria</taxon>
        <taxon>Pseudomonadati</taxon>
        <taxon>Pseudomonadota</taxon>
        <taxon>Gammaproteobacteria</taxon>
        <taxon>Lysobacterales</taxon>
        <taxon>Rhodanobacteraceae</taxon>
        <taxon>Dyella</taxon>
    </lineage>
</organism>
<dbReference type="Proteomes" id="UP000077255">
    <property type="component" value="Chromosome"/>
</dbReference>
<sequence length="257" mass="26395">MRHLLLFAALLAPLPVLAANQCKYEAPRQLHDDLKGVRSVQIAVHAEDLHVTGSPSATALTLDGRACASSKDVLDSLTVESHRDGDQLIIELARHEGMHFNLFGSSYSSLDVNVQLPAGMPLTVAVGSGDADVSDVQQLDSQVGSGDLHVKRIAGRFATSVGSGDVDANDVGSLSIGSVGSGDARIDGVRGDARVGSIGSGDVTLERVGGSARADTLGSGDLNVRDVTGDLSLGAKGSGDVDYSGVKGKVSVPRDDD</sequence>
<proteinExistence type="predicted"/>
<dbReference type="OrthoDB" id="5944342at2"/>
<dbReference type="Pfam" id="PF13349">
    <property type="entry name" value="DUF4097"/>
    <property type="match status" value="1"/>
</dbReference>
<dbReference type="Gene3D" id="2.160.20.120">
    <property type="match status" value="1"/>
</dbReference>
<dbReference type="PATRIC" id="fig|445710.3.peg.2151"/>
<keyword evidence="4" id="KW-1185">Reference proteome</keyword>
<evidence type="ECO:0000313" key="3">
    <source>
        <dbReference type="EMBL" id="AND69607.1"/>
    </source>
</evidence>
<feature type="domain" description="DUF4097" evidence="2">
    <location>
        <begin position="41"/>
        <end position="244"/>
    </location>
</feature>
<evidence type="ECO:0000259" key="2">
    <source>
        <dbReference type="Pfam" id="PF13349"/>
    </source>
</evidence>
<protein>
    <recommendedName>
        <fullName evidence="2">DUF4097 domain-containing protein</fullName>
    </recommendedName>
</protein>
<accession>A0A160N235</accession>
<dbReference type="KEGG" id="dtx:ATSB10_21530"/>
<reference evidence="3 4" key="1">
    <citation type="submission" date="2016-02" db="EMBL/GenBank/DDBJ databases">
        <title>Complete genome sequencing and analysis of ATSB10, Dyella thiooxydans isolated from rhizosphere soil of sunflower (Helianthus annuus L.).</title>
        <authorList>
            <person name="Lee Y."/>
            <person name="Hwangbo K."/>
            <person name="Chung H."/>
            <person name="Yoo J."/>
            <person name="Kim K.Y."/>
            <person name="Sa T.M."/>
            <person name="Um Y."/>
            <person name="Madhaiyan M."/>
        </authorList>
    </citation>
    <scope>NUCLEOTIDE SEQUENCE [LARGE SCALE GENOMIC DNA]</scope>
    <source>
        <strain evidence="3 4">ATSB10</strain>
    </source>
</reference>
<dbReference type="InterPro" id="IPR025164">
    <property type="entry name" value="Toastrack_DUF4097"/>
</dbReference>